<keyword evidence="3" id="KW-1185">Reference proteome</keyword>
<evidence type="ECO:0000313" key="2">
    <source>
        <dbReference type="EMBL" id="SDB44621.1"/>
    </source>
</evidence>
<evidence type="ECO:0008006" key="4">
    <source>
        <dbReference type="Google" id="ProtNLM"/>
    </source>
</evidence>
<name>A0A1G6DHN5_9HYPH</name>
<dbReference type="RefSeq" id="WP_090878112.1">
    <property type="nucleotide sequence ID" value="NZ_FMXQ01000007.1"/>
</dbReference>
<dbReference type="AlphaFoldDB" id="A0A1G6DHN5"/>
<keyword evidence="1" id="KW-0732">Signal</keyword>
<dbReference type="OrthoDB" id="9808546at2"/>
<protein>
    <recommendedName>
        <fullName evidence="4">Cytoplasmic protein</fullName>
    </recommendedName>
</protein>
<evidence type="ECO:0000313" key="3">
    <source>
        <dbReference type="Proteomes" id="UP000199071"/>
    </source>
</evidence>
<accession>A0A1G6DHN5</accession>
<evidence type="ECO:0000256" key="1">
    <source>
        <dbReference type="SAM" id="SignalP"/>
    </source>
</evidence>
<dbReference type="Proteomes" id="UP000199071">
    <property type="component" value="Unassembled WGS sequence"/>
</dbReference>
<dbReference type="EMBL" id="FMXQ01000007">
    <property type="protein sequence ID" value="SDB44621.1"/>
    <property type="molecule type" value="Genomic_DNA"/>
</dbReference>
<feature type="chain" id="PRO_5011700789" description="Cytoplasmic protein" evidence="1">
    <location>
        <begin position="21"/>
        <end position="134"/>
    </location>
</feature>
<feature type="signal peptide" evidence="1">
    <location>
        <begin position="1"/>
        <end position="20"/>
    </location>
</feature>
<reference evidence="2 3" key="1">
    <citation type="submission" date="2016-10" db="EMBL/GenBank/DDBJ databases">
        <authorList>
            <person name="de Groot N.N."/>
        </authorList>
    </citation>
    <scope>NUCLEOTIDE SEQUENCE [LARGE SCALE GENOMIC DNA]</scope>
    <source>
        <strain evidence="2 3">ATCC 35022</strain>
    </source>
</reference>
<dbReference type="STRING" id="665467.SAMN02982931_03404"/>
<gene>
    <name evidence="2" type="ORF">SAMN02982931_03404</name>
</gene>
<sequence>MKPLCLALFLVFGLGAPAEAYWRKGYLPTCDHGPVIAKIQQKFSYANNNTFAWGVGIEAVSDIRETPEIVHNTSLIGRRYCRGVAWLSDGRSSEVVYLIESKQGFASLGYRVQSCLPAFDPWHVYGSWCRSIKP</sequence>
<organism evidence="2 3">
    <name type="scientific">Bauldia litoralis</name>
    <dbReference type="NCBI Taxonomy" id="665467"/>
    <lineage>
        <taxon>Bacteria</taxon>
        <taxon>Pseudomonadati</taxon>
        <taxon>Pseudomonadota</taxon>
        <taxon>Alphaproteobacteria</taxon>
        <taxon>Hyphomicrobiales</taxon>
        <taxon>Kaistiaceae</taxon>
        <taxon>Bauldia</taxon>
    </lineage>
</organism>
<proteinExistence type="predicted"/>